<gene>
    <name evidence="1" type="ORF">Tci_036780</name>
</gene>
<name>A0A6L2LWK0_TANCI</name>
<comment type="caution">
    <text evidence="1">The sequence shown here is derived from an EMBL/GenBank/DDBJ whole genome shotgun (WGS) entry which is preliminary data.</text>
</comment>
<dbReference type="AlphaFoldDB" id="A0A6L2LWK0"/>
<organism evidence="1">
    <name type="scientific">Tanacetum cinerariifolium</name>
    <name type="common">Dalmatian daisy</name>
    <name type="synonym">Chrysanthemum cinerariifolium</name>
    <dbReference type="NCBI Taxonomy" id="118510"/>
    <lineage>
        <taxon>Eukaryota</taxon>
        <taxon>Viridiplantae</taxon>
        <taxon>Streptophyta</taxon>
        <taxon>Embryophyta</taxon>
        <taxon>Tracheophyta</taxon>
        <taxon>Spermatophyta</taxon>
        <taxon>Magnoliopsida</taxon>
        <taxon>eudicotyledons</taxon>
        <taxon>Gunneridae</taxon>
        <taxon>Pentapetalae</taxon>
        <taxon>asterids</taxon>
        <taxon>campanulids</taxon>
        <taxon>Asterales</taxon>
        <taxon>Asteraceae</taxon>
        <taxon>Asteroideae</taxon>
        <taxon>Anthemideae</taxon>
        <taxon>Anthemidinae</taxon>
        <taxon>Tanacetum</taxon>
    </lineage>
</organism>
<evidence type="ECO:0000313" key="1">
    <source>
        <dbReference type="EMBL" id="GEU64802.1"/>
    </source>
</evidence>
<dbReference type="EMBL" id="BKCJ010005083">
    <property type="protein sequence ID" value="GEU64802.1"/>
    <property type="molecule type" value="Genomic_DNA"/>
</dbReference>
<proteinExistence type="predicted"/>
<accession>A0A6L2LWK0</accession>
<protein>
    <submittedName>
        <fullName evidence="1">Uncharacterized protein</fullName>
    </submittedName>
</protein>
<sequence>MYVSGRIDIFDMIDIDLFTVVTLNMMVLKLGYTGKSEPMFYNYLRPFTSLDEGLYALACKEDVRCLSSLVRSFKLIEANFPFTTLIIVATPNPTHNYHQPPTPPSMPPSITNHSVLGMTMVGTTMLGGGGECCWGIKIIGGLVMEVVAALVGCDGGRGWSFAAKIGGDGEDEVALVGNEMADFMASKEVGYGTNCLVEQWKETFENNNYNLDPYDYDMYECHDMSDKIQAICDNLDIKVRCCKKKYLLMFFVV</sequence>
<reference evidence="1" key="1">
    <citation type="journal article" date="2019" name="Sci. Rep.">
        <title>Draft genome of Tanacetum cinerariifolium, the natural source of mosquito coil.</title>
        <authorList>
            <person name="Yamashiro T."/>
            <person name="Shiraishi A."/>
            <person name="Satake H."/>
            <person name="Nakayama K."/>
        </authorList>
    </citation>
    <scope>NUCLEOTIDE SEQUENCE</scope>
</reference>